<evidence type="ECO:0000313" key="4">
    <source>
        <dbReference type="Proteomes" id="UP000050277"/>
    </source>
</evidence>
<dbReference type="GO" id="GO:0016757">
    <property type="term" value="F:glycosyltransferase activity"/>
    <property type="evidence" value="ECO:0007669"/>
    <property type="project" value="TreeGrafter"/>
</dbReference>
<proteinExistence type="predicted"/>
<dbReference type="PANTHER" id="PTHR46401:SF2">
    <property type="entry name" value="GLYCOSYLTRANSFERASE WBBK-RELATED"/>
    <property type="match status" value="1"/>
</dbReference>
<comment type="caution">
    <text evidence="3">The sequence shown here is derived from an EMBL/GenBank/DDBJ whole genome shotgun (WGS) entry which is preliminary data.</text>
</comment>
<sequence length="389" mass="43688">MQPASLSILTPTPLYPAHAGAKTHSLNALRQLSQYYTVDSYCLTKQPEAIDWGPLPQWCRDLRAFAPTKPTRRNLDPPAVDLEFSQPMLDYLQQRWQQAAPKLLQLEGTTMAQYAPFARRLGVQATICTVHQVGFVAQWRRLQREKSWPLRARRLAGLLSLWLYEQRALRHCDLLVTLSETDQQTLARWQPKLNIVTVPSGVDFAEWPLCRQQQAPQQVLFVGNYFHPPNVEGALWLAREVWPLVQAQMPEARLMLAGRSPTPEIQQMASATIAVPGTIDDLRAVYRQSRVVAAPIFWGSGVRIKILEGLAAGLPLVTTALAAEGLPLKPEEHALFAERPADFAAALVRILQNPELGAQLGDAGRQLIADRYDWRAIGLQLQQHYQALL</sequence>
<dbReference type="RefSeq" id="WP_054534525.1">
    <property type="nucleotide sequence ID" value="NZ_LGKP01000019.1"/>
</dbReference>
<keyword evidence="1" id="KW-0808">Transferase</keyword>
<protein>
    <recommendedName>
        <fullName evidence="2">Glycosyltransferase subfamily 4-like N-terminal domain-containing protein</fullName>
    </recommendedName>
</protein>
<dbReference type="EMBL" id="LGKP01000019">
    <property type="protein sequence ID" value="KPL87035.1"/>
    <property type="molecule type" value="Genomic_DNA"/>
</dbReference>
<name>A0A0P6Y393_9CHLR</name>
<dbReference type="AlphaFoldDB" id="A0A0P6Y393"/>
<dbReference type="SUPFAM" id="SSF53756">
    <property type="entry name" value="UDP-Glycosyltransferase/glycogen phosphorylase"/>
    <property type="match status" value="1"/>
</dbReference>
<dbReference type="Proteomes" id="UP000050277">
    <property type="component" value="Unassembled WGS sequence"/>
</dbReference>
<dbReference type="CDD" id="cd03801">
    <property type="entry name" value="GT4_PimA-like"/>
    <property type="match status" value="1"/>
</dbReference>
<reference evidence="3 4" key="1">
    <citation type="submission" date="2015-07" db="EMBL/GenBank/DDBJ databases">
        <title>Whole genome sequence of Herpetosiphon geysericola DSM 7119.</title>
        <authorList>
            <person name="Hemp J."/>
            <person name="Ward L.M."/>
            <person name="Pace L.A."/>
            <person name="Fischer W.W."/>
        </authorList>
    </citation>
    <scope>NUCLEOTIDE SEQUENCE [LARGE SCALE GENOMIC DNA]</scope>
    <source>
        <strain evidence="3 4">DSM 7119</strain>
    </source>
</reference>
<gene>
    <name evidence="3" type="ORF">SE18_11105</name>
</gene>
<dbReference type="PANTHER" id="PTHR46401">
    <property type="entry name" value="GLYCOSYLTRANSFERASE WBBK-RELATED"/>
    <property type="match status" value="1"/>
</dbReference>
<feature type="domain" description="Glycosyltransferase subfamily 4-like N-terminal" evidence="2">
    <location>
        <begin position="79"/>
        <end position="204"/>
    </location>
</feature>
<keyword evidence="4" id="KW-1185">Reference proteome</keyword>
<dbReference type="Gene3D" id="3.40.50.2000">
    <property type="entry name" value="Glycogen Phosphorylase B"/>
    <property type="match status" value="2"/>
</dbReference>
<dbReference type="Pfam" id="PF13439">
    <property type="entry name" value="Glyco_transf_4"/>
    <property type="match status" value="1"/>
</dbReference>
<evidence type="ECO:0000256" key="1">
    <source>
        <dbReference type="ARBA" id="ARBA00022679"/>
    </source>
</evidence>
<evidence type="ECO:0000259" key="2">
    <source>
        <dbReference type="Pfam" id="PF13439"/>
    </source>
</evidence>
<accession>A0A0P6Y393</accession>
<dbReference type="GO" id="GO:0009103">
    <property type="term" value="P:lipopolysaccharide biosynthetic process"/>
    <property type="evidence" value="ECO:0007669"/>
    <property type="project" value="TreeGrafter"/>
</dbReference>
<evidence type="ECO:0000313" key="3">
    <source>
        <dbReference type="EMBL" id="KPL87035.1"/>
    </source>
</evidence>
<dbReference type="InterPro" id="IPR028098">
    <property type="entry name" value="Glyco_trans_4-like_N"/>
</dbReference>
<dbReference type="Pfam" id="PF13692">
    <property type="entry name" value="Glyco_trans_1_4"/>
    <property type="match status" value="1"/>
</dbReference>
<dbReference type="STRING" id="70996.SE18_11105"/>
<dbReference type="OrthoDB" id="9807209at2"/>
<organism evidence="3 4">
    <name type="scientific">Herpetosiphon geysericola</name>
    <dbReference type="NCBI Taxonomy" id="70996"/>
    <lineage>
        <taxon>Bacteria</taxon>
        <taxon>Bacillati</taxon>
        <taxon>Chloroflexota</taxon>
        <taxon>Chloroflexia</taxon>
        <taxon>Herpetosiphonales</taxon>
        <taxon>Herpetosiphonaceae</taxon>
        <taxon>Herpetosiphon</taxon>
    </lineage>
</organism>